<evidence type="ECO:0000256" key="6">
    <source>
        <dbReference type="ARBA" id="ARBA00022822"/>
    </source>
</evidence>
<dbReference type="HAMAP" id="MF_00135">
    <property type="entry name" value="PRAI"/>
    <property type="match status" value="1"/>
</dbReference>
<evidence type="ECO:0000256" key="5">
    <source>
        <dbReference type="ARBA" id="ARBA00022605"/>
    </source>
</evidence>
<evidence type="ECO:0000313" key="12">
    <source>
        <dbReference type="Proteomes" id="UP000199379"/>
    </source>
</evidence>
<evidence type="ECO:0000256" key="2">
    <source>
        <dbReference type="ARBA" id="ARBA00004664"/>
    </source>
</evidence>
<evidence type="ECO:0000256" key="3">
    <source>
        <dbReference type="ARBA" id="ARBA00012572"/>
    </source>
</evidence>
<comment type="pathway">
    <text evidence="2 9">Amino-acid biosynthesis; L-tryptophan biosynthesis; L-tryptophan from chorismate: step 3/5.</text>
</comment>
<dbReference type="InterPro" id="IPR013785">
    <property type="entry name" value="Aldolase_TIM"/>
</dbReference>
<proteinExistence type="inferred from homology"/>
<dbReference type="Proteomes" id="UP000199379">
    <property type="component" value="Unassembled WGS sequence"/>
</dbReference>
<dbReference type="EMBL" id="FNYD01000002">
    <property type="protein sequence ID" value="SEI66806.1"/>
    <property type="molecule type" value="Genomic_DNA"/>
</dbReference>
<dbReference type="UniPathway" id="UPA00035">
    <property type="reaction ID" value="UER00042"/>
</dbReference>
<evidence type="ECO:0000256" key="9">
    <source>
        <dbReference type="HAMAP-Rule" id="MF_00135"/>
    </source>
</evidence>
<reference evidence="11 12" key="1">
    <citation type="submission" date="2016-10" db="EMBL/GenBank/DDBJ databases">
        <authorList>
            <person name="de Groot N.N."/>
        </authorList>
    </citation>
    <scope>NUCLEOTIDE SEQUENCE [LARGE SCALE GENOMIC DNA]</scope>
    <source>
        <strain evidence="11 12">DSM 29340</strain>
    </source>
</reference>
<dbReference type="NCBIfam" id="NF002295">
    <property type="entry name" value="PRK01222.1-1"/>
    <property type="match status" value="1"/>
</dbReference>
<dbReference type="InterPro" id="IPR001240">
    <property type="entry name" value="PRAI_dom"/>
</dbReference>
<dbReference type="CDD" id="cd00405">
    <property type="entry name" value="PRAI"/>
    <property type="match status" value="1"/>
</dbReference>
<dbReference type="OrthoDB" id="9796196at2"/>
<dbReference type="GO" id="GO:0004640">
    <property type="term" value="F:phosphoribosylanthranilate isomerase activity"/>
    <property type="evidence" value="ECO:0007669"/>
    <property type="project" value="UniProtKB-UniRule"/>
</dbReference>
<dbReference type="Pfam" id="PF00697">
    <property type="entry name" value="PRAI"/>
    <property type="match status" value="1"/>
</dbReference>
<accession>A0A1H6SIS9</accession>
<keyword evidence="5 9" id="KW-0028">Amino-acid biosynthesis</keyword>
<dbReference type="EC" id="5.3.1.24" evidence="3 9"/>
<feature type="domain" description="N-(5'phosphoribosyl) anthranilate isomerase (PRAI)" evidence="10">
    <location>
        <begin position="7"/>
        <end position="211"/>
    </location>
</feature>
<dbReference type="AlphaFoldDB" id="A0A1H6SIS9"/>
<sequence>MPDQVRVKICGLSTPEGVAAAVGAGARYVGFTFFAKSPRHVEATTAAKLAAQVPPGIAKVALTVNATDAELDHLVATVPLDMLQLHGSETPERVTEIRARHGLPVMKALGVAEADDLAQIDRYASVADQLLIDAKPPRGAELPGGNGLAFDWRLLADRKYWTRPWMLAGGLNPGNVAEAVRMTGALQVDVSSGVESAPGVKDPEAIAAFVAAATA</sequence>
<dbReference type="PANTHER" id="PTHR42894">
    <property type="entry name" value="N-(5'-PHOSPHORIBOSYL)ANTHRANILATE ISOMERASE"/>
    <property type="match status" value="1"/>
</dbReference>
<keyword evidence="12" id="KW-1185">Reference proteome</keyword>
<dbReference type="RefSeq" id="WP_092362396.1">
    <property type="nucleotide sequence ID" value="NZ_BMGV01000002.1"/>
</dbReference>
<protein>
    <recommendedName>
        <fullName evidence="4 9">N-(5'-phosphoribosyl)anthranilate isomerase</fullName>
        <shortName evidence="9">PRAI</shortName>
        <ecNumber evidence="3 9">5.3.1.24</ecNumber>
    </recommendedName>
</protein>
<evidence type="ECO:0000256" key="7">
    <source>
        <dbReference type="ARBA" id="ARBA00023141"/>
    </source>
</evidence>
<evidence type="ECO:0000259" key="10">
    <source>
        <dbReference type="Pfam" id="PF00697"/>
    </source>
</evidence>
<organism evidence="11 12">
    <name type="scientific">Cribrihabitans marinus</name>
    <dbReference type="NCBI Taxonomy" id="1227549"/>
    <lineage>
        <taxon>Bacteria</taxon>
        <taxon>Pseudomonadati</taxon>
        <taxon>Pseudomonadota</taxon>
        <taxon>Alphaproteobacteria</taxon>
        <taxon>Rhodobacterales</taxon>
        <taxon>Paracoccaceae</taxon>
        <taxon>Cribrihabitans</taxon>
    </lineage>
</organism>
<dbReference type="STRING" id="1227549.SAMN05444007_10293"/>
<evidence type="ECO:0000313" key="11">
    <source>
        <dbReference type="EMBL" id="SEI66806.1"/>
    </source>
</evidence>
<dbReference type="SUPFAM" id="SSF51366">
    <property type="entry name" value="Ribulose-phoshate binding barrel"/>
    <property type="match status" value="1"/>
</dbReference>
<dbReference type="PANTHER" id="PTHR42894:SF1">
    <property type="entry name" value="N-(5'-PHOSPHORIBOSYL)ANTHRANILATE ISOMERASE"/>
    <property type="match status" value="1"/>
</dbReference>
<evidence type="ECO:0000256" key="1">
    <source>
        <dbReference type="ARBA" id="ARBA00001164"/>
    </source>
</evidence>
<dbReference type="InterPro" id="IPR011060">
    <property type="entry name" value="RibuloseP-bd_barrel"/>
</dbReference>
<keyword evidence="8 9" id="KW-0413">Isomerase</keyword>
<dbReference type="InterPro" id="IPR044643">
    <property type="entry name" value="TrpF_fam"/>
</dbReference>
<evidence type="ECO:0000256" key="8">
    <source>
        <dbReference type="ARBA" id="ARBA00023235"/>
    </source>
</evidence>
<dbReference type="Gene3D" id="3.20.20.70">
    <property type="entry name" value="Aldolase class I"/>
    <property type="match status" value="1"/>
</dbReference>
<comment type="similarity">
    <text evidence="9">Belongs to the TrpF family.</text>
</comment>
<dbReference type="GO" id="GO:0000162">
    <property type="term" value="P:L-tryptophan biosynthetic process"/>
    <property type="evidence" value="ECO:0007669"/>
    <property type="project" value="UniProtKB-UniRule"/>
</dbReference>
<keyword evidence="6 9" id="KW-0822">Tryptophan biosynthesis</keyword>
<name>A0A1H6SIS9_9RHOB</name>
<evidence type="ECO:0000256" key="4">
    <source>
        <dbReference type="ARBA" id="ARBA00022272"/>
    </source>
</evidence>
<comment type="catalytic activity">
    <reaction evidence="1 9">
        <text>N-(5-phospho-beta-D-ribosyl)anthranilate = 1-(2-carboxyphenylamino)-1-deoxy-D-ribulose 5-phosphate</text>
        <dbReference type="Rhea" id="RHEA:21540"/>
        <dbReference type="ChEBI" id="CHEBI:18277"/>
        <dbReference type="ChEBI" id="CHEBI:58613"/>
        <dbReference type="EC" id="5.3.1.24"/>
    </reaction>
</comment>
<keyword evidence="7 9" id="KW-0057">Aromatic amino acid biosynthesis</keyword>
<gene>
    <name evidence="9" type="primary">trpF</name>
    <name evidence="11" type="ORF">SAMN05444007_10293</name>
</gene>